<proteinExistence type="predicted"/>
<evidence type="ECO:0000313" key="2">
    <source>
        <dbReference type="EMBL" id="CAG8971111.1"/>
    </source>
</evidence>
<evidence type="ECO:0000256" key="1">
    <source>
        <dbReference type="SAM" id="SignalP"/>
    </source>
</evidence>
<reference evidence="2" key="1">
    <citation type="submission" date="2021-07" db="EMBL/GenBank/DDBJ databases">
        <authorList>
            <person name="Durling M."/>
        </authorList>
    </citation>
    <scope>NUCLEOTIDE SEQUENCE</scope>
</reference>
<organism evidence="2 3">
    <name type="scientific">Hymenoscyphus albidus</name>
    <dbReference type="NCBI Taxonomy" id="595503"/>
    <lineage>
        <taxon>Eukaryota</taxon>
        <taxon>Fungi</taxon>
        <taxon>Dikarya</taxon>
        <taxon>Ascomycota</taxon>
        <taxon>Pezizomycotina</taxon>
        <taxon>Leotiomycetes</taxon>
        <taxon>Helotiales</taxon>
        <taxon>Helotiaceae</taxon>
        <taxon>Hymenoscyphus</taxon>
    </lineage>
</organism>
<keyword evidence="1" id="KW-0732">Signal</keyword>
<protein>
    <recommendedName>
        <fullName evidence="4">DUF1996 domain-containing protein</fullName>
    </recommendedName>
</protein>
<dbReference type="EMBL" id="CAJVRM010000010">
    <property type="protein sequence ID" value="CAG8971111.1"/>
    <property type="molecule type" value="Genomic_DNA"/>
</dbReference>
<comment type="caution">
    <text evidence="2">The sequence shown here is derived from an EMBL/GenBank/DDBJ whole genome shotgun (WGS) entry which is preliminary data.</text>
</comment>
<feature type="signal peptide" evidence="1">
    <location>
        <begin position="1"/>
        <end position="19"/>
    </location>
</feature>
<dbReference type="AlphaFoldDB" id="A0A9N9LEL9"/>
<sequence length="220" mass="24522">MHLPTLLTLTISLLPTIPAHPSSTTNTKRAEIAKAGSTCDPKFKSSIYPLSPELSFAIEVLPASSSNKDLFHTHVFIGSEKILNPLDAPLDYIANPWEYSYTKQAAFNLLSNGTLVMDNMWCDVVAEHWFGESAIPACPALPTLRRDEGKWEVRSRCVDGVVRLGLEWGDGKRGGWRVAREENPGHEVKQRVHWGRVDGKQPLNPNESTEIEVYLIVSVF</sequence>
<evidence type="ECO:0008006" key="4">
    <source>
        <dbReference type="Google" id="ProtNLM"/>
    </source>
</evidence>
<name>A0A9N9LEL9_9HELO</name>
<feature type="chain" id="PRO_5040511672" description="DUF1996 domain-containing protein" evidence="1">
    <location>
        <begin position="20"/>
        <end position="220"/>
    </location>
</feature>
<gene>
    <name evidence="2" type="ORF">HYALB_00008588</name>
</gene>
<accession>A0A9N9LEL9</accession>
<keyword evidence="3" id="KW-1185">Reference proteome</keyword>
<dbReference type="Proteomes" id="UP000701801">
    <property type="component" value="Unassembled WGS sequence"/>
</dbReference>
<evidence type="ECO:0000313" key="3">
    <source>
        <dbReference type="Proteomes" id="UP000701801"/>
    </source>
</evidence>